<sequence length="224" mass="24674">MQRAAAAPQSRLIMFSFLPFPAPASLFARLLNSLLRREDWAKERLARHAGKSLRFVAEPWRVGLAIRSDGQVEASDSAIVPDVTLTLPGEKLAQLPAILRRGNTDEITALLHIQGDAGLAQVVSELAQGLRWDIEDDLSRLVGDVAAVRITGAGRNLAGAARRSTARLAENAAEYLVEESPQVLGRPAFEDWRDRLQAMQQRLGRLEQQVLRIERRGAHHAGRA</sequence>
<comment type="function">
    <text evidence="1">Required for ubiquinone (coenzyme Q) biosynthesis. Binds hydrophobic ubiquinone biosynthetic intermediates via its SCP2 domain and is essential for the stability of the Ubi complex. May constitute a docking platform where Ubi enzymes assemble and access their SCP2-bound polyprenyl substrates.</text>
</comment>
<dbReference type="AlphaFoldDB" id="A0A2U1CN49"/>
<dbReference type="InterPro" id="IPR038989">
    <property type="entry name" value="UbiJ"/>
</dbReference>
<keyword evidence="4" id="KW-0830">Ubiquinone</keyword>
<dbReference type="OrthoDB" id="8525483at2"/>
<reference evidence="4 5" key="1">
    <citation type="submission" date="2018-04" db="EMBL/GenBank/DDBJ databases">
        <title>Genomic Encyclopedia of Type Strains, Phase IV (KMG-IV): sequencing the most valuable type-strain genomes for metagenomic binning, comparative biology and taxonomic classification.</title>
        <authorList>
            <person name="Goeker M."/>
        </authorList>
    </citation>
    <scope>NUCLEOTIDE SEQUENCE [LARGE SCALE GENOMIC DNA]</scope>
    <source>
        <strain evidence="4 5">DSM 10065</strain>
    </source>
</reference>
<gene>
    <name evidence="1" type="primary">ubiJ</name>
    <name evidence="4" type="ORF">C7440_1935</name>
</gene>
<dbReference type="EMBL" id="QEKO01000002">
    <property type="protein sequence ID" value="PVY62441.1"/>
    <property type="molecule type" value="Genomic_DNA"/>
</dbReference>
<dbReference type="STRING" id="1231391.GCA_000308195_02522"/>
<name>A0A2U1CN49_9BURK</name>
<keyword evidence="5" id="KW-1185">Reference proteome</keyword>
<dbReference type="HAMAP" id="MF_02215">
    <property type="entry name" value="UbiJ"/>
    <property type="match status" value="1"/>
</dbReference>
<keyword evidence="1" id="KW-0831">Ubiquinone biosynthesis</keyword>
<comment type="caution">
    <text evidence="4">The sequence shown here is derived from an EMBL/GenBank/DDBJ whole genome shotgun (WGS) entry which is preliminary data.</text>
</comment>
<protein>
    <recommendedName>
        <fullName evidence="1">Ubiquinone biosynthesis accessory factor UbiJ</fullName>
    </recommendedName>
</protein>
<feature type="domain" description="SCP2" evidence="3">
    <location>
        <begin position="31"/>
        <end position="127"/>
    </location>
</feature>
<dbReference type="Proteomes" id="UP000246145">
    <property type="component" value="Unassembled WGS sequence"/>
</dbReference>
<evidence type="ECO:0000256" key="1">
    <source>
        <dbReference type="HAMAP-Rule" id="MF_02215"/>
    </source>
</evidence>
<dbReference type="GO" id="GO:0005737">
    <property type="term" value="C:cytoplasm"/>
    <property type="evidence" value="ECO:0007669"/>
    <property type="project" value="UniProtKB-SubCell"/>
</dbReference>
<evidence type="ECO:0000313" key="4">
    <source>
        <dbReference type="EMBL" id="PVY62441.1"/>
    </source>
</evidence>
<dbReference type="GO" id="GO:0006744">
    <property type="term" value="P:ubiquinone biosynthetic process"/>
    <property type="evidence" value="ECO:0007669"/>
    <property type="project" value="UniProtKB-UniRule"/>
</dbReference>
<dbReference type="PANTHER" id="PTHR38693">
    <property type="entry name" value="UBIQUINONE BIOSYNTHESIS PROTEIN UBIJ"/>
    <property type="match status" value="1"/>
</dbReference>
<dbReference type="Pfam" id="PF02036">
    <property type="entry name" value="SCP2"/>
    <property type="match status" value="1"/>
</dbReference>
<evidence type="ECO:0000256" key="2">
    <source>
        <dbReference type="SAM" id="Coils"/>
    </source>
</evidence>
<accession>A0A2U1CN49</accession>
<feature type="coiled-coil region" evidence="2">
    <location>
        <begin position="189"/>
        <end position="216"/>
    </location>
</feature>
<evidence type="ECO:0000313" key="5">
    <source>
        <dbReference type="Proteomes" id="UP000246145"/>
    </source>
</evidence>
<organism evidence="4 5">
    <name type="scientific">Pusillimonas noertemannii</name>
    <dbReference type="NCBI Taxonomy" id="305977"/>
    <lineage>
        <taxon>Bacteria</taxon>
        <taxon>Pseudomonadati</taxon>
        <taxon>Pseudomonadota</taxon>
        <taxon>Betaproteobacteria</taxon>
        <taxon>Burkholderiales</taxon>
        <taxon>Alcaligenaceae</taxon>
        <taxon>Pusillimonas</taxon>
    </lineage>
</organism>
<evidence type="ECO:0000259" key="3">
    <source>
        <dbReference type="Pfam" id="PF02036"/>
    </source>
</evidence>
<proteinExistence type="inferred from homology"/>
<keyword evidence="2" id="KW-0175">Coiled coil</keyword>
<comment type="subcellular location">
    <subcellularLocation>
        <location evidence="1">Cytoplasm</location>
    </subcellularLocation>
</comment>
<dbReference type="PANTHER" id="PTHR38693:SF1">
    <property type="entry name" value="UBIQUINONE BIOSYNTHESIS ACCESSORY FACTOR UBIJ"/>
    <property type="match status" value="1"/>
</dbReference>
<dbReference type="InterPro" id="IPR003033">
    <property type="entry name" value="SCP2_sterol-bd_dom"/>
</dbReference>
<dbReference type="UniPathway" id="UPA00232"/>
<comment type="pathway">
    <text evidence="1">Cofactor biosynthesis; ubiquinone biosynthesis.</text>
</comment>
<keyword evidence="1" id="KW-0963">Cytoplasm</keyword>
<comment type="similarity">
    <text evidence="1">Belongs to the UbiJ family.</text>
</comment>